<reference evidence="2 3" key="1">
    <citation type="journal article" date="2018" name="Elife">
        <title>Discovery and characterization of a prevalent human gut bacterial enzyme sufficient for the inactivation of a family of plant toxins.</title>
        <authorList>
            <person name="Koppel N."/>
            <person name="Bisanz J.E."/>
            <person name="Pandelia M.E."/>
            <person name="Turnbaugh P.J."/>
            <person name="Balskus E.P."/>
        </authorList>
    </citation>
    <scope>NUCLEOTIDE SEQUENCE [LARGE SCALE GENOMIC DNA]</scope>
    <source>
        <strain evidence="2 3">OB21 GAM31</strain>
    </source>
</reference>
<evidence type="ECO:0000313" key="2">
    <source>
        <dbReference type="EMBL" id="RDB57982.1"/>
    </source>
</evidence>
<dbReference type="Pfam" id="PF01327">
    <property type="entry name" value="Pep_deformylase"/>
    <property type="match status" value="1"/>
</dbReference>
<proteinExistence type="inferred from homology"/>
<dbReference type="Proteomes" id="UP000253975">
    <property type="component" value="Unassembled WGS sequence"/>
</dbReference>
<evidence type="ECO:0000256" key="1">
    <source>
        <dbReference type="ARBA" id="ARBA00010759"/>
    </source>
</evidence>
<name>A0A369LFT4_9ACTN</name>
<dbReference type="PANTHER" id="PTHR10458">
    <property type="entry name" value="PEPTIDE DEFORMYLASE"/>
    <property type="match status" value="1"/>
</dbReference>
<organism evidence="2 3">
    <name type="scientific">Slackia isoflavoniconvertens</name>
    <dbReference type="NCBI Taxonomy" id="572010"/>
    <lineage>
        <taxon>Bacteria</taxon>
        <taxon>Bacillati</taxon>
        <taxon>Actinomycetota</taxon>
        <taxon>Coriobacteriia</taxon>
        <taxon>Eggerthellales</taxon>
        <taxon>Eggerthellaceae</taxon>
        <taxon>Slackia</taxon>
    </lineage>
</organism>
<evidence type="ECO:0000313" key="3">
    <source>
        <dbReference type="Proteomes" id="UP000253975"/>
    </source>
</evidence>
<dbReference type="GO" id="GO:0042586">
    <property type="term" value="F:peptide deformylase activity"/>
    <property type="evidence" value="ECO:0007669"/>
    <property type="project" value="InterPro"/>
</dbReference>
<comment type="similarity">
    <text evidence="1">Belongs to the polypeptide deformylase family.</text>
</comment>
<gene>
    <name evidence="2" type="ORF">C1881_06880</name>
</gene>
<dbReference type="AlphaFoldDB" id="A0A369LFT4"/>
<dbReference type="InterPro" id="IPR023635">
    <property type="entry name" value="Peptide_deformylase"/>
</dbReference>
<dbReference type="EMBL" id="PPTO01000010">
    <property type="protein sequence ID" value="RDB57982.1"/>
    <property type="molecule type" value="Genomic_DNA"/>
</dbReference>
<comment type="caution">
    <text evidence="2">The sequence shown here is derived from an EMBL/GenBank/DDBJ whole genome shotgun (WGS) entry which is preliminary data.</text>
</comment>
<dbReference type="RefSeq" id="WP_114615786.1">
    <property type="nucleotide sequence ID" value="NZ_DBFORL010000001.1"/>
</dbReference>
<accession>A0A369LFT4</accession>
<dbReference type="Gene3D" id="3.90.45.10">
    <property type="entry name" value="Peptide deformylase"/>
    <property type="match status" value="1"/>
</dbReference>
<dbReference type="SUPFAM" id="SSF56420">
    <property type="entry name" value="Peptide deformylase"/>
    <property type="match status" value="1"/>
</dbReference>
<dbReference type="InterPro" id="IPR036821">
    <property type="entry name" value="Peptide_deformylase_sf"/>
</dbReference>
<protein>
    <submittedName>
        <fullName evidence="2">Formylmethionine deformylase</fullName>
    </submittedName>
</protein>
<dbReference type="PANTHER" id="PTHR10458:SF22">
    <property type="entry name" value="PEPTIDE DEFORMYLASE"/>
    <property type="match status" value="1"/>
</dbReference>
<sequence>MIKELVFDDAILSTPCEAATAEDASVAQDLIDTLASIEGAACLAANQIGVTKALCVYLDESDKPHAIYNPKIMLGLAAFKTEEGCLTRPEDQLSKVTRYDHMKLAFDELVDGELKHRKRDFAGWEAQMIQHMVDHCKGKLV</sequence>
<dbReference type="PRINTS" id="PR01576">
    <property type="entry name" value="PDEFORMYLASE"/>
</dbReference>